<dbReference type="AlphaFoldDB" id="A0A090SVJ1"/>
<evidence type="ECO:0000256" key="1">
    <source>
        <dbReference type="SAM" id="SignalP"/>
    </source>
</evidence>
<name>A0A090SVJ1_9VIBR</name>
<dbReference type="EMBL" id="BBMT01000001">
    <property type="protein sequence ID" value="GAL31711.1"/>
    <property type="molecule type" value="Genomic_DNA"/>
</dbReference>
<protein>
    <recommendedName>
        <fullName evidence="4">Glycine zipper domain-containing protein</fullName>
    </recommendedName>
</protein>
<keyword evidence="3" id="KW-1185">Reference proteome</keyword>
<feature type="signal peptide" evidence="1">
    <location>
        <begin position="1"/>
        <end position="30"/>
    </location>
</feature>
<feature type="chain" id="PRO_5001864734" description="Glycine zipper domain-containing protein" evidence="1">
    <location>
        <begin position="31"/>
        <end position="119"/>
    </location>
</feature>
<proteinExistence type="predicted"/>
<organism evidence="2 3">
    <name type="scientific">Vibrio maritimus</name>
    <dbReference type="NCBI Taxonomy" id="990268"/>
    <lineage>
        <taxon>Bacteria</taxon>
        <taxon>Pseudomonadati</taxon>
        <taxon>Pseudomonadota</taxon>
        <taxon>Gammaproteobacteria</taxon>
        <taxon>Vibrionales</taxon>
        <taxon>Vibrionaceae</taxon>
        <taxon>Vibrio</taxon>
    </lineage>
</organism>
<reference evidence="2 3" key="2">
    <citation type="submission" date="2014-09" db="EMBL/GenBank/DDBJ databases">
        <authorList>
            <consortium name="NBRP consortium"/>
            <person name="Sawabe T."/>
            <person name="Meirelles P."/>
            <person name="Nakanishi M."/>
            <person name="Sayaka M."/>
            <person name="Hattori M."/>
            <person name="Ohkuma M."/>
        </authorList>
    </citation>
    <scope>NUCLEOTIDE SEQUENCE [LARGE SCALE GENOMIC DNA]</scope>
    <source>
        <strain evidence="2 3">JCM 19240</strain>
    </source>
</reference>
<evidence type="ECO:0000313" key="2">
    <source>
        <dbReference type="EMBL" id="GAL31711.1"/>
    </source>
</evidence>
<reference evidence="2 3" key="1">
    <citation type="submission" date="2014-09" db="EMBL/GenBank/DDBJ databases">
        <title>Vibrio maritimus JCM 19240. (C210) whole genome shotgun sequence.</title>
        <authorList>
            <person name="Sawabe T."/>
            <person name="Meirelles P."/>
            <person name="Nakanishi M."/>
            <person name="Sayaka M."/>
            <person name="Hattori M."/>
            <person name="Ohkuma M."/>
        </authorList>
    </citation>
    <scope>NUCLEOTIDE SEQUENCE [LARGE SCALE GENOMIC DNA]</scope>
    <source>
        <strain evidence="2 3">JCM 19240</strain>
    </source>
</reference>
<dbReference type="Proteomes" id="UP000029224">
    <property type="component" value="Unassembled WGS sequence"/>
</dbReference>
<keyword evidence="1" id="KW-0732">Signal</keyword>
<comment type="caution">
    <text evidence="2">The sequence shown here is derived from an EMBL/GenBank/DDBJ whole genome shotgun (WGS) entry which is preliminary data.</text>
</comment>
<sequence>MQFALQFTEKTMKKVFIGCVLSLVAHSAVAYHPCEPGNVVTDAVEGAVVGGVVGAIAGDAKTGAMIGGAAGVIDGAYDDAECDALIGELSLKMRLLPTTKIAWLTTRLKKLFGRVHLLF</sequence>
<evidence type="ECO:0000313" key="3">
    <source>
        <dbReference type="Proteomes" id="UP000029224"/>
    </source>
</evidence>
<evidence type="ECO:0008006" key="4">
    <source>
        <dbReference type="Google" id="ProtNLM"/>
    </source>
</evidence>
<gene>
    <name evidence="2" type="ORF">JCM19240_5142</name>
</gene>
<accession>A0A090SVJ1</accession>